<evidence type="ECO:0000256" key="14">
    <source>
        <dbReference type="SAM" id="Phobius"/>
    </source>
</evidence>
<keyword evidence="15" id="KW-1185">Reference proteome</keyword>
<evidence type="ECO:0000256" key="11">
    <source>
        <dbReference type="ARBA" id="ARBA00023201"/>
    </source>
</evidence>
<evidence type="ECO:0000313" key="16">
    <source>
        <dbReference type="WBParaSite" id="PSAMB.scaffold5413size11763.g26550.t1"/>
    </source>
</evidence>
<evidence type="ECO:0000313" key="15">
    <source>
        <dbReference type="Proteomes" id="UP000887566"/>
    </source>
</evidence>
<evidence type="ECO:0000256" key="6">
    <source>
        <dbReference type="ARBA" id="ARBA00022989"/>
    </source>
</evidence>
<keyword evidence="8 13" id="KW-0406">Ion transport</keyword>
<evidence type="ECO:0000256" key="12">
    <source>
        <dbReference type="ARBA" id="ARBA00023303"/>
    </source>
</evidence>
<keyword evidence="10" id="KW-0325">Glycoprotein</keyword>
<dbReference type="Proteomes" id="UP000887566">
    <property type="component" value="Unplaced"/>
</dbReference>
<keyword evidence="9 14" id="KW-0472">Membrane</keyword>
<evidence type="ECO:0000256" key="7">
    <source>
        <dbReference type="ARBA" id="ARBA00023053"/>
    </source>
</evidence>
<name>A0A914WVK2_9BILA</name>
<evidence type="ECO:0000256" key="1">
    <source>
        <dbReference type="ARBA" id="ARBA00004141"/>
    </source>
</evidence>
<keyword evidence="4 13" id="KW-0894">Sodium channel</keyword>
<dbReference type="InterPro" id="IPR001873">
    <property type="entry name" value="ENaC"/>
</dbReference>
<dbReference type="GO" id="GO:0015280">
    <property type="term" value="F:ligand-gated sodium channel activity"/>
    <property type="evidence" value="ECO:0007669"/>
    <property type="project" value="TreeGrafter"/>
</dbReference>
<proteinExistence type="inferred from homology"/>
<keyword evidence="5 13" id="KW-0812">Transmembrane</keyword>
<accession>A0A914WVK2</accession>
<sequence>MIANLEQTRLPAERKKSKVNYRVFQHAHIQGIPEAIETKQTHQRVIWLVAIIATNIACGIHLFFLLSSFVNEPNETKMTYEPKAALLPPTIIVCQPATRFLNPESVSNISAEYYYALELGVGLIHMAQLDRLQYSLNISKVEEYHQQILSENNGSAAVAYHNFHHKHMRKCEDTFIHCYTELFDKADCCKIFKQVFTLYGMCYAARNKSVVITGSDSLANFRFRLNFTQSTRPHFFHRKPKNILSSFNKEAYEVGFSDGLDQGNFLVERQLVLPNQWLTVNMRQQQSTLLSNPERCIPNREKYEKLNYFLEYTRSNCRWERTLLNNLTLLNKTCELPLVQLLNKNRISSSPCNLSQIFNLFGYKRNGPIIYSADDIKAMEDDLNTDFRQYISEYCDLYRNRTSLPKCTAEKLLSIGLPEEANNYLYHFNNTRPYSLEQKFGENLKRAPDSIRECLPLCNSTCHLLTASSVNNGEGLEENTASVVLQYTTMDVETVAEDERQTASEYLAMIGGNIGMWNGASLLALCHLGALGMGALGFRPFHRQEIP</sequence>
<keyword evidence="11 13" id="KW-0739">Sodium transport</keyword>
<dbReference type="Gene3D" id="1.10.287.770">
    <property type="entry name" value="YojJ-like"/>
    <property type="match status" value="1"/>
</dbReference>
<organism evidence="15 16">
    <name type="scientific">Plectus sambesii</name>
    <dbReference type="NCBI Taxonomy" id="2011161"/>
    <lineage>
        <taxon>Eukaryota</taxon>
        <taxon>Metazoa</taxon>
        <taxon>Ecdysozoa</taxon>
        <taxon>Nematoda</taxon>
        <taxon>Chromadorea</taxon>
        <taxon>Plectida</taxon>
        <taxon>Plectina</taxon>
        <taxon>Plectoidea</taxon>
        <taxon>Plectidae</taxon>
        <taxon>Plectus</taxon>
    </lineage>
</organism>
<comment type="similarity">
    <text evidence="2 13">Belongs to the amiloride-sensitive sodium channel (TC 1.A.6) family.</text>
</comment>
<evidence type="ECO:0000256" key="5">
    <source>
        <dbReference type="ARBA" id="ARBA00022692"/>
    </source>
</evidence>
<evidence type="ECO:0000256" key="2">
    <source>
        <dbReference type="ARBA" id="ARBA00007193"/>
    </source>
</evidence>
<dbReference type="Pfam" id="PF00858">
    <property type="entry name" value="ASC"/>
    <property type="match status" value="1"/>
</dbReference>
<evidence type="ECO:0000256" key="10">
    <source>
        <dbReference type="ARBA" id="ARBA00023180"/>
    </source>
</evidence>
<protein>
    <submittedName>
        <fullName evidence="16">FMRFamide-activated amiloride-sensitive sodium channel</fullName>
    </submittedName>
</protein>
<comment type="subcellular location">
    <subcellularLocation>
        <location evidence="1">Membrane</location>
        <topology evidence="1">Multi-pass membrane protein</topology>
    </subcellularLocation>
</comment>
<dbReference type="PANTHER" id="PTHR11690:SF300">
    <property type="entry name" value="PICKPOCKET PROTEIN 19"/>
    <property type="match status" value="1"/>
</dbReference>
<evidence type="ECO:0000256" key="4">
    <source>
        <dbReference type="ARBA" id="ARBA00022461"/>
    </source>
</evidence>
<evidence type="ECO:0000256" key="8">
    <source>
        <dbReference type="ARBA" id="ARBA00023065"/>
    </source>
</evidence>
<dbReference type="PANTHER" id="PTHR11690">
    <property type="entry name" value="AMILORIDE-SENSITIVE SODIUM CHANNEL-RELATED"/>
    <property type="match status" value="1"/>
</dbReference>
<feature type="transmembrane region" description="Helical" evidence="14">
    <location>
        <begin position="516"/>
        <end position="538"/>
    </location>
</feature>
<dbReference type="WBParaSite" id="PSAMB.scaffold5413size11763.g26550.t1">
    <property type="protein sequence ID" value="PSAMB.scaffold5413size11763.g26550.t1"/>
    <property type="gene ID" value="PSAMB.scaffold5413size11763.g26550"/>
</dbReference>
<keyword evidence="3 13" id="KW-0813">Transport</keyword>
<evidence type="ECO:0000256" key="3">
    <source>
        <dbReference type="ARBA" id="ARBA00022448"/>
    </source>
</evidence>
<keyword evidence="6 14" id="KW-1133">Transmembrane helix</keyword>
<reference evidence="16" key="1">
    <citation type="submission" date="2022-11" db="UniProtKB">
        <authorList>
            <consortium name="WormBaseParasite"/>
        </authorList>
    </citation>
    <scope>IDENTIFICATION</scope>
</reference>
<dbReference type="AlphaFoldDB" id="A0A914WVK2"/>
<evidence type="ECO:0000256" key="9">
    <source>
        <dbReference type="ARBA" id="ARBA00023136"/>
    </source>
</evidence>
<evidence type="ECO:0000256" key="13">
    <source>
        <dbReference type="RuleBase" id="RU000679"/>
    </source>
</evidence>
<feature type="transmembrane region" description="Helical" evidence="14">
    <location>
        <begin position="45"/>
        <end position="70"/>
    </location>
</feature>
<keyword evidence="12 13" id="KW-0407">Ion channel</keyword>
<keyword evidence="7" id="KW-0915">Sodium</keyword>
<dbReference type="GO" id="GO:0005886">
    <property type="term" value="C:plasma membrane"/>
    <property type="evidence" value="ECO:0007669"/>
    <property type="project" value="TreeGrafter"/>
</dbReference>